<dbReference type="OrthoDB" id="9802919at2"/>
<dbReference type="InterPro" id="IPR036286">
    <property type="entry name" value="LexA/Signal_pep-like_sf"/>
</dbReference>
<feature type="active site" evidence="6">
    <location>
        <position position="87"/>
    </location>
</feature>
<feature type="transmembrane region" description="Helical" evidence="7">
    <location>
        <begin position="16"/>
        <end position="35"/>
    </location>
</feature>
<dbReference type="Gene3D" id="2.10.109.10">
    <property type="entry name" value="Umud Fragment, subunit A"/>
    <property type="match status" value="1"/>
</dbReference>
<dbReference type="EMBL" id="CP003261">
    <property type="protein sequence ID" value="AGK95241.1"/>
    <property type="molecule type" value="Genomic_DNA"/>
</dbReference>
<dbReference type="AlphaFoldDB" id="R4K0B9"/>
<dbReference type="RefSeq" id="WP_015613568.1">
    <property type="nucleotide sequence ID" value="NC_021182.1"/>
</dbReference>
<dbReference type="GO" id="GO:0006465">
    <property type="term" value="P:signal peptide processing"/>
    <property type="evidence" value="ECO:0007669"/>
    <property type="project" value="InterPro"/>
</dbReference>
<keyword evidence="7" id="KW-0472">Membrane</keyword>
<dbReference type="HOGENOM" id="CLU_028723_5_1_9"/>
<evidence type="ECO:0000256" key="3">
    <source>
        <dbReference type="ARBA" id="ARBA00009370"/>
    </source>
</evidence>
<dbReference type="GO" id="GO:0009003">
    <property type="term" value="F:signal peptidase activity"/>
    <property type="evidence" value="ECO:0007669"/>
    <property type="project" value="UniProtKB-EC"/>
</dbReference>
<dbReference type="GO" id="GO:0004252">
    <property type="term" value="F:serine-type endopeptidase activity"/>
    <property type="evidence" value="ECO:0007669"/>
    <property type="project" value="InterPro"/>
</dbReference>
<dbReference type="EC" id="3.4.21.89" evidence="4 7"/>
<dbReference type="NCBIfam" id="TIGR02227">
    <property type="entry name" value="sigpep_I_bact"/>
    <property type="match status" value="1"/>
</dbReference>
<reference evidence="9 10" key="1">
    <citation type="submission" date="2012-01" db="EMBL/GenBank/DDBJ databases">
        <title>Complete sequence of chromosome of Clostridium pasteurianum BC1.</title>
        <authorList>
            <consortium name="US DOE Joint Genome Institute"/>
            <person name="Lucas S."/>
            <person name="Han J."/>
            <person name="Lapidus A."/>
            <person name="Cheng J.-F."/>
            <person name="Goodwin L."/>
            <person name="Pitluck S."/>
            <person name="Peters L."/>
            <person name="Mikhailova N."/>
            <person name="Teshima H."/>
            <person name="Detter J.C."/>
            <person name="Han C."/>
            <person name="Tapia R."/>
            <person name="Land M."/>
            <person name="Hauser L."/>
            <person name="Kyrpides N."/>
            <person name="Ivanova N."/>
            <person name="Pagani I."/>
            <person name="Dunn J."/>
            <person name="Taghavi S."/>
            <person name="Francis A."/>
            <person name="van der Lelie D."/>
            <person name="Woyke T."/>
        </authorList>
    </citation>
    <scope>NUCLEOTIDE SEQUENCE [LARGE SCALE GENOMIC DNA]</scope>
    <source>
        <strain evidence="9 10">BC1</strain>
    </source>
</reference>
<dbReference type="PRINTS" id="PR00727">
    <property type="entry name" value="LEADERPTASE"/>
</dbReference>
<dbReference type="KEGG" id="cpas:Clopa_0164"/>
<dbReference type="SUPFAM" id="SSF51306">
    <property type="entry name" value="LexA/Signal peptidase"/>
    <property type="match status" value="1"/>
</dbReference>
<comment type="similarity">
    <text evidence="3 7">Belongs to the peptidase S26 family.</text>
</comment>
<proteinExistence type="inferred from homology"/>
<dbReference type="STRING" id="86416.Clopa_0164"/>
<keyword evidence="5 7" id="KW-0378">Hydrolase</keyword>
<keyword evidence="10" id="KW-1185">Reference proteome</keyword>
<dbReference type="PANTHER" id="PTHR43390:SF1">
    <property type="entry name" value="CHLOROPLAST PROCESSING PEPTIDASE"/>
    <property type="match status" value="1"/>
</dbReference>
<evidence type="ECO:0000256" key="6">
    <source>
        <dbReference type="PIRSR" id="PIRSR600223-1"/>
    </source>
</evidence>
<keyword evidence="7" id="KW-1133">Transmembrane helix</keyword>
<evidence type="ECO:0000259" key="8">
    <source>
        <dbReference type="Pfam" id="PF10502"/>
    </source>
</evidence>
<feature type="active site" evidence="6">
    <location>
        <position position="44"/>
    </location>
</feature>
<feature type="domain" description="Peptidase S26" evidence="8">
    <location>
        <begin position="15"/>
        <end position="173"/>
    </location>
</feature>
<evidence type="ECO:0000256" key="1">
    <source>
        <dbReference type="ARBA" id="ARBA00000677"/>
    </source>
</evidence>
<evidence type="ECO:0000256" key="2">
    <source>
        <dbReference type="ARBA" id="ARBA00004401"/>
    </source>
</evidence>
<accession>R4K0B9</accession>
<dbReference type="eggNOG" id="COG0681">
    <property type="taxonomic scope" value="Bacteria"/>
</dbReference>
<dbReference type="CDD" id="cd06530">
    <property type="entry name" value="S26_SPase_I"/>
    <property type="match status" value="1"/>
</dbReference>
<evidence type="ECO:0000256" key="5">
    <source>
        <dbReference type="ARBA" id="ARBA00022801"/>
    </source>
</evidence>
<comment type="catalytic activity">
    <reaction evidence="1 7">
        <text>Cleavage of hydrophobic, N-terminal signal or leader sequences from secreted and periplasmic proteins.</text>
        <dbReference type="EC" id="3.4.21.89"/>
    </reaction>
</comment>
<gene>
    <name evidence="9" type="ORF">Clopa_0164</name>
</gene>
<evidence type="ECO:0000256" key="4">
    <source>
        <dbReference type="ARBA" id="ARBA00013208"/>
    </source>
</evidence>
<keyword evidence="7" id="KW-0812">Transmembrane</keyword>
<sequence length="181" mass="20505">MEKNNQHRIFKTSTQLIFTLILAILFAIGINKYILARADIEGTSMLNTLNDKDITFVEKISSMAHIIKRDEIIIFNSRDENNDLFIKRVIGIAGDKIQIKNEKVYINGHILSEPYLANNTITDSGPFIGDKIYTVPKGYVFVLGDNRGNSTDSRFFGPVNINDIKGHAILRVYPFKKISLL</sequence>
<protein>
    <recommendedName>
        <fullName evidence="4 7">Signal peptidase I</fullName>
        <ecNumber evidence="4 7">3.4.21.89</ecNumber>
    </recommendedName>
</protein>
<dbReference type="PROSITE" id="PS00761">
    <property type="entry name" value="SPASE_I_3"/>
    <property type="match status" value="1"/>
</dbReference>
<keyword evidence="7" id="KW-0645">Protease</keyword>
<dbReference type="Proteomes" id="UP000013523">
    <property type="component" value="Chromosome"/>
</dbReference>
<dbReference type="PANTHER" id="PTHR43390">
    <property type="entry name" value="SIGNAL PEPTIDASE I"/>
    <property type="match status" value="1"/>
</dbReference>
<dbReference type="InterPro" id="IPR019533">
    <property type="entry name" value="Peptidase_S26"/>
</dbReference>
<organism evidence="9 10">
    <name type="scientific">Clostridium pasteurianum BC1</name>
    <dbReference type="NCBI Taxonomy" id="86416"/>
    <lineage>
        <taxon>Bacteria</taxon>
        <taxon>Bacillati</taxon>
        <taxon>Bacillota</taxon>
        <taxon>Clostridia</taxon>
        <taxon>Eubacteriales</taxon>
        <taxon>Clostridiaceae</taxon>
        <taxon>Clostridium</taxon>
    </lineage>
</organism>
<comment type="subcellular location">
    <subcellularLocation>
        <location evidence="2">Cell membrane</location>
        <topology evidence="2">Single-pass type II membrane protein</topology>
    </subcellularLocation>
    <subcellularLocation>
        <location evidence="7">Membrane</location>
        <topology evidence="7">Single-pass type II membrane protein</topology>
    </subcellularLocation>
</comment>
<name>R4K0B9_CLOPA</name>
<evidence type="ECO:0000256" key="7">
    <source>
        <dbReference type="RuleBase" id="RU362042"/>
    </source>
</evidence>
<dbReference type="PATRIC" id="fig|86416.3.peg.140"/>
<dbReference type="InterPro" id="IPR000223">
    <property type="entry name" value="Pept_S26A_signal_pept_1"/>
</dbReference>
<dbReference type="GO" id="GO:0005886">
    <property type="term" value="C:plasma membrane"/>
    <property type="evidence" value="ECO:0007669"/>
    <property type="project" value="UniProtKB-SubCell"/>
</dbReference>
<dbReference type="Pfam" id="PF10502">
    <property type="entry name" value="Peptidase_S26"/>
    <property type="match status" value="1"/>
</dbReference>
<evidence type="ECO:0000313" key="10">
    <source>
        <dbReference type="Proteomes" id="UP000013523"/>
    </source>
</evidence>
<evidence type="ECO:0000313" key="9">
    <source>
        <dbReference type="EMBL" id="AGK95241.1"/>
    </source>
</evidence>
<dbReference type="InterPro" id="IPR019758">
    <property type="entry name" value="Pept_S26A_signal_pept_1_CS"/>
</dbReference>